<dbReference type="InterPro" id="IPR010736">
    <property type="entry name" value="SHIPPO-rpt"/>
</dbReference>
<dbReference type="Proteomes" id="UP000256970">
    <property type="component" value="Unassembled WGS sequence"/>
</dbReference>
<dbReference type="EMBL" id="FNXT01000682">
    <property type="protein sequence ID" value="SZX66052.1"/>
    <property type="molecule type" value="Genomic_DNA"/>
</dbReference>
<dbReference type="PANTHER" id="PTHR21580:SF28">
    <property type="entry name" value="BOREALIN N-TERMINAL DOMAIN-CONTAINING PROTEIN-RELATED"/>
    <property type="match status" value="1"/>
</dbReference>
<feature type="region of interest" description="Disordered" evidence="1">
    <location>
        <begin position="325"/>
        <end position="379"/>
    </location>
</feature>
<organism evidence="2 3">
    <name type="scientific">Tetradesmus obliquus</name>
    <name type="common">Green alga</name>
    <name type="synonym">Acutodesmus obliquus</name>
    <dbReference type="NCBI Taxonomy" id="3088"/>
    <lineage>
        <taxon>Eukaryota</taxon>
        <taxon>Viridiplantae</taxon>
        <taxon>Chlorophyta</taxon>
        <taxon>core chlorophytes</taxon>
        <taxon>Chlorophyceae</taxon>
        <taxon>CS clade</taxon>
        <taxon>Sphaeropleales</taxon>
        <taxon>Scenedesmaceae</taxon>
        <taxon>Tetradesmus</taxon>
    </lineage>
</organism>
<evidence type="ECO:0000256" key="1">
    <source>
        <dbReference type="SAM" id="MobiDB-lite"/>
    </source>
</evidence>
<protein>
    <submittedName>
        <fullName evidence="2">Uncharacterized protein</fullName>
    </submittedName>
</protein>
<gene>
    <name evidence="2" type="ORF">BQ4739_LOCUS6497</name>
</gene>
<evidence type="ECO:0000313" key="2">
    <source>
        <dbReference type="EMBL" id="SZX66052.1"/>
    </source>
</evidence>
<feature type="region of interest" description="Disordered" evidence="1">
    <location>
        <begin position="395"/>
        <end position="415"/>
    </location>
</feature>
<evidence type="ECO:0000313" key="3">
    <source>
        <dbReference type="Proteomes" id="UP000256970"/>
    </source>
</evidence>
<sequence length="458" mass="47212">MGRPKGAAVVLHTAPAFSFGHSSAAGTTVDEAGPGPGAYCPKGAASSSSLSCKGGGFGTSGRLAPYGNQNPAPGEYNVSLKVTHKRALAASLQGRESHDPLKQQQPGPGQYPEVPAAITHPASPAVSISHRLQGSREAERRPAPGEYHPELFRSTSPLPVTMKHKRGLAAGDRPDSGHAVPGPGAYRPQDVTVNSRGSPVHTIAGRQRPSSCAASLPGPADYSPYLQGARRPASFSKAERYPASQYEVRPSPGSYFTHSVVQRQAGHCVELLRRSAPSLTIGVRQPASAAGSGNPGPGDYGVPKDSLLRSSSPCFTFKGVAAKDHLSRNPAPGAYSPERHTAAVSTHVNPPAVSISHRCPPPTSHDRQPGPGEYNASDFRSTSQLPVTIKHKRGLAAGDRPDSGHAVPGPGEYKLPSSIGKHGITMGAKLKGAAAADGVPGPGEYDVHGSTLGVAGLS</sequence>
<dbReference type="AlphaFoldDB" id="A0A383VMS2"/>
<accession>A0A383VMS2</accession>
<keyword evidence="3" id="KW-1185">Reference proteome</keyword>
<feature type="region of interest" description="Disordered" evidence="1">
    <location>
        <begin position="94"/>
        <end position="227"/>
    </location>
</feature>
<dbReference type="InterPro" id="IPR051291">
    <property type="entry name" value="CIMAP"/>
</dbReference>
<dbReference type="PANTHER" id="PTHR21580">
    <property type="entry name" value="SHIPPO-1-RELATED"/>
    <property type="match status" value="1"/>
</dbReference>
<proteinExistence type="predicted"/>
<name>A0A383VMS2_TETOB</name>
<feature type="compositionally biased region" description="Basic and acidic residues" evidence="1">
    <location>
        <begin position="134"/>
        <end position="151"/>
    </location>
</feature>
<reference evidence="2 3" key="1">
    <citation type="submission" date="2016-10" db="EMBL/GenBank/DDBJ databases">
        <authorList>
            <person name="Cai Z."/>
        </authorList>
    </citation>
    <scope>NUCLEOTIDE SEQUENCE [LARGE SCALE GENOMIC DNA]</scope>
</reference>
<dbReference type="Pfam" id="PF07004">
    <property type="entry name" value="SHIPPO-rpt"/>
    <property type="match status" value="6"/>
</dbReference>
<feature type="region of interest" description="Disordered" evidence="1">
    <location>
        <begin position="283"/>
        <end position="305"/>
    </location>
</feature>